<evidence type="ECO:0000313" key="2">
    <source>
        <dbReference type="Proteomes" id="UP001139981"/>
    </source>
</evidence>
<proteinExistence type="predicted"/>
<keyword evidence="2" id="KW-1185">Reference proteome</keyword>
<dbReference type="EMBL" id="JANBVB010002616">
    <property type="protein sequence ID" value="KAJ2883709.1"/>
    <property type="molecule type" value="Genomic_DNA"/>
</dbReference>
<sequence length="441" mass="47392">EPRLAIWGENEDTKFESLEQIVGAISTCIQEPSIAIQRRAGLALRALFNPALLSEWVQSADIAFAVWTLSLQVIQGICRAIVHSMVTSTMAQHRQLLEIMFDMLVLSNCILELSSGVMGATMEMAEYPQFEVAFEVVIMLHLWADDADITQLTQECIRLKIQGQQLMLDAGIPVDPTLSNHRLYQELDAGDIKQAGMYSRLAQMRAIFRTIRKNMRSTAGAQAAWQETYKLWRQMLQVLLMREETARVPEGSVPTERDAANSPASAASSGSAGSTGDKDDKREQVSRRRNVFEKLTGHTTKSGLRNASGSGTSTTSTSMGGSTMSAGSVVQRLGGGVAGSPVSGSTVSVTLSGDNSAMAGSARPTGAIAAGAQLPAIIRSANLTVSELRTQWRYCTGFLLAAGGACITDSPSNADRMGGSDTAEMHSLLEHFIGECLKLIV</sequence>
<evidence type="ECO:0000313" key="1">
    <source>
        <dbReference type="EMBL" id="KAJ2883709.1"/>
    </source>
</evidence>
<protein>
    <submittedName>
        <fullName evidence="1">Ras GTPase activating protein ira2</fullName>
    </submittedName>
</protein>
<feature type="non-terminal residue" evidence="1">
    <location>
        <position position="441"/>
    </location>
</feature>
<comment type="caution">
    <text evidence="1">The sequence shown here is derived from an EMBL/GenBank/DDBJ whole genome shotgun (WGS) entry which is preliminary data.</text>
</comment>
<reference evidence="1" key="1">
    <citation type="submission" date="2022-07" db="EMBL/GenBank/DDBJ databases">
        <title>Phylogenomic reconstructions and comparative analyses of Kickxellomycotina fungi.</title>
        <authorList>
            <person name="Reynolds N.K."/>
            <person name="Stajich J.E."/>
            <person name="Barry K."/>
            <person name="Grigoriev I.V."/>
            <person name="Crous P."/>
            <person name="Smith M.E."/>
        </authorList>
    </citation>
    <scope>NUCLEOTIDE SEQUENCE</scope>
    <source>
        <strain evidence="1">CBS 190363</strain>
    </source>
</reference>
<feature type="non-terminal residue" evidence="1">
    <location>
        <position position="1"/>
    </location>
</feature>
<name>A0ACC1LW94_9FUNG</name>
<organism evidence="1 2">
    <name type="scientific">Coemansia aciculifera</name>
    <dbReference type="NCBI Taxonomy" id="417176"/>
    <lineage>
        <taxon>Eukaryota</taxon>
        <taxon>Fungi</taxon>
        <taxon>Fungi incertae sedis</taxon>
        <taxon>Zoopagomycota</taxon>
        <taxon>Kickxellomycotina</taxon>
        <taxon>Kickxellomycetes</taxon>
        <taxon>Kickxellales</taxon>
        <taxon>Kickxellaceae</taxon>
        <taxon>Coemansia</taxon>
    </lineage>
</organism>
<gene>
    <name evidence="1" type="primary">IRA2_1</name>
    <name evidence="1" type="ORF">IWW38_005514</name>
</gene>
<accession>A0ACC1LW94</accession>
<dbReference type="Proteomes" id="UP001139981">
    <property type="component" value="Unassembled WGS sequence"/>
</dbReference>